<evidence type="ECO:0000313" key="3">
    <source>
        <dbReference type="Proteomes" id="UP000229600"/>
    </source>
</evidence>
<dbReference type="AlphaFoldDB" id="A0A2H0N4F2"/>
<evidence type="ECO:0000313" key="2">
    <source>
        <dbReference type="EMBL" id="PIR03761.1"/>
    </source>
</evidence>
<reference evidence="2 3" key="1">
    <citation type="submission" date="2017-09" db="EMBL/GenBank/DDBJ databases">
        <title>Depth-based differentiation of microbial function through sediment-hosted aquifers and enrichment of novel symbionts in the deep terrestrial subsurface.</title>
        <authorList>
            <person name="Probst A.J."/>
            <person name="Ladd B."/>
            <person name="Jarett J.K."/>
            <person name="Geller-Mcgrath D.E."/>
            <person name="Sieber C.M."/>
            <person name="Emerson J.B."/>
            <person name="Anantharaman K."/>
            <person name="Thomas B.C."/>
            <person name="Malmstrom R."/>
            <person name="Stieglmeier M."/>
            <person name="Klingl A."/>
            <person name="Woyke T."/>
            <person name="Ryan C.M."/>
            <person name="Banfield J.F."/>
        </authorList>
    </citation>
    <scope>NUCLEOTIDE SEQUENCE [LARGE SCALE GENOMIC DNA]</scope>
    <source>
        <strain evidence="2">CG11_big_fil_rev_8_21_14_0_20_39_34</strain>
    </source>
</reference>
<protein>
    <recommendedName>
        <fullName evidence="1">Methyltransferase type 11 domain-containing protein</fullName>
    </recommendedName>
</protein>
<dbReference type="InterPro" id="IPR013216">
    <property type="entry name" value="Methyltransf_11"/>
</dbReference>
<dbReference type="Pfam" id="PF08241">
    <property type="entry name" value="Methyltransf_11"/>
    <property type="match status" value="1"/>
</dbReference>
<dbReference type="InterPro" id="IPR029063">
    <property type="entry name" value="SAM-dependent_MTases_sf"/>
</dbReference>
<dbReference type="GO" id="GO:0008757">
    <property type="term" value="F:S-adenosylmethionine-dependent methyltransferase activity"/>
    <property type="evidence" value="ECO:0007669"/>
    <property type="project" value="InterPro"/>
</dbReference>
<dbReference type="SUPFAM" id="SSF53335">
    <property type="entry name" value="S-adenosyl-L-methionine-dependent methyltransferases"/>
    <property type="match status" value="1"/>
</dbReference>
<gene>
    <name evidence="2" type="ORF">COV59_03750</name>
</gene>
<dbReference type="Gene3D" id="3.40.50.150">
    <property type="entry name" value="Vaccinia Virus protein VP39"/>
    <property type="match status" value="1"/>
</dbReference>
<evidence type="ECO:0000259" key="1">
    <source>
        <dbReference type="Pfam" id="PF08241"/>
    </source>
</evidence>
<organism evidence="2 3">
    <name type="scientific">Candidatus Magasanikbacteria bacterium CG11_big_fil_rev_8_21_14_0_20_39_34</name>
    <dbReference type="NCBI Taxonomy" id="1974653"/>
    <lineage>
        <taxon>Bacteria</taxon>
        <taxon>Candidatus Magasanikiibacteriota</taxon>
    </lineage>
</organism>
<feature type="domain" description="Methyltransferase type 11" evidence="1">
    <location>
        <begin position="61"/>
        <end position="121"/>
    </location>
</feature>
<proteinExistence type="predicted"/>
<sequence>MKKLIDFTQEVFKGRTIYRILFSWKLQKYCKNIQGNILDLGGGKNPTYRKYLPKETTLIRAECNKEKNPDILLDMNAEHWEVKKESYDTVFCHNTLYISAQPEQVIHNIYSVLKSEGKLFLTTPFIFRESPEPHDYYRFTSEKLLEMCQSQGFVKVKVIPFGKNFSSVAYLLYPFFYFRFLKWFIYGAAIVLDRLVPERVSVPLGFFVIAKK</sequence>
<dbReference type="Proteomes" id="UP000229600">
    <property type="component" value="Unassembled WGS sequence"/>
</dbReference>
<dbReference type="EMBL" id="PCWN01000008">
    <property type="protein sequence ID" value="PIR03761.1"/>
    <property type="molecule type" value="Genomic_DNA"/>
</dbReference>
<name>A0A2H0N4F2_9BACT</name>
<accession>A0A2H0N4F2</accession>
<comment type="caution">
    <text evidence="2">The sequence shown here is derived from an EMBL/GenBank/DDBJ whole genome shotgun (WGS) entry which is preliminary data.</text>
</comment>